<keyword evidence="3" id="KW-1185">Reference proteome</keyword>
<name>A0A100YWD5_TRASO</name>
<dbReference type="AlphaFoldDB" id="A0A100YWD5"/>
<feature type="transmembrane region" description="Helical" evidence="1">
    <location>
        <begin position="276"/>
        <end position="297"/>
    </location>
</feature>
<dbReference type="RefSeq" id="WP_059052656.1">
    <property type="nucleotide sequence ID" value="NZ_LOJF01000001.1"/>
</dbReference>
<accession>A0A100YWD5</accession>
<keyword evidence="1" id="KW-0812">Transmembrane</keyword>
<keyword evidence="1" id="KW-0472">Membrane</keyword>
<organism evidence="2 3">
    <name type="scientific">Tractidigestivibacter scatoligenes</name>
    <name type="common">Olsenella scatoligenes</name>
    <dbReference type="NCBI Taxonomy" id="1299998"/>
    <lineage>
        <taxon>Bacteria</taxon>
        <taxon>Bacillati</taxon>
        <taxon>Actinomycetota</taxon>
        <taxon>Coriobacteriia</taxon>
        <taxon>Coriobacteriales</taxon>
        <taxon>Atopobiaceae</taxon>
        <taxon>Tractidigestivibacter</taxon>
    </lineage>
</organism>
<dbReference type="Proteomes" id="UP000054078">
    <property type="component" value="Unassembled WGS sequence"/>
</dbReference>
<dbReference type="STRING" id="1299998.AUL39_00750"/>
<dbReference type="EMBL" id="LOJF01000001">
    <property type="protein sequence ID" value="KUH58911.1"/>
    <property type="molecule type" value="Genomic_DNA"/>
</dbReference>
<sequence>MEKSNLSEALQRVVPAVEQGDSTGPDYQLPTPPKRWPFDLATPATVVATVILVALLLICEFPLGTYYSSTEAYTGVNETLDKQKTGALGLVATATTASVAVSAIPDDVGTPIANQLADLSGKLSVVLAIIYLEKFLLTTFGMVGFRFLVPIGICFALGWLWTYRDWGPRQVLFTWAAKLVVVGIALVTLVPVSATLTNTIDEQYKTSLAAEEAAQKADETSATVYEENSNQDTEQDQNILEMLGSAITSGIDALASGAADAANAVGEQLNKLIDTVAATIVTSCLVPLAVLLLYFWVIKLFTGADLTGYVSRAQDAASSSVRRAGSVTRAAAKQHRASTSK</sequence>
<evidence type="ECO:0000256" key="1">
    <source>
        <dbReference type="SAM" id="Phobius"/>
    </source>
</evidence>
<feature type="transmembrane region" description="Helical" evidence="1">
    <location>
        <begin position="40"/>
        <end position="59"/>
    </location>
</feature>
<dbReference type="OrthoDB" id="2062846at2"/>
<keyword evidence="1" id="KW-1133">Transmembrane helix</keyword>
<proteinExistence type="predicted"/>
<feature type="transmembrane region" description="Helical" evidence="1">
    <location>
        <begin position="135"/>
        <end position="161"/>
    </location>
</feature>
<evidence type="ECO:0000313" key="3">
    <source>
        <dbReference type="Proteomes" id="UP000054078"/>
    </source>
</evidence>
<gene>
    <name evidence="2" type="ORF">AUL39_00750</name>
</gene>
<comment type="caution">
    <text evidence="2">The sequence shown here is derived from an EMBL/GenBank/DDBJ whole genome shotgun (WGS) entry which is preliminary data.</text>
</comment>
<feature type="transmembrane region" description="Helical" evidence="1">
    <location>
        <begin position="173"/>
        <end position="196"/>
    </location>
</feature>
<protein>
    <submittedName>
        <fullName evidence="2">Uncharacterized protein</fullName>
    </submittedName>
</protein>
<reference evidence="2 3" key="1">
    <citation type="submission" date="2015-12" db="EMBL/GenBank/DDBJ databases">
        <title>Draft Genome Sequence of Olsenella scatoligenes SK9K4T; a Producer of 3-Methylindole- (skatole) and 4-Methylphenol- (p-cresol) Isolated from Pig Feces.</title>
        <authorList>
            <person name="Li X."/>
            <person name="Borg B."/>
            <person name="Canibe N."/>
        </authorList>
    </citation>
    <scope>NUCLEOTIDE SEQUENCE [LARGE SCALE GENOMIC DNA]</scope>
    <source>
        <strain evidence="2 3">SK9K4</strain>
    </source>
</reference>
<evidence type="ECO:0000313" key="2">
    <source>
        <dbReference type="EMBL" id="KUH58911.1"/>
    </source>
</evidence>